<evidence type="ECO:0000313" key="2">
    <source>
        <dbReference type="EMBL" id="KAF5450724.1"/>
    </source>
</evidence>
<comment type="caution">
    <text evidence="2">The sequence shown here is derived from an EMBL/GenBank/DDBJ whole genome shotgun (WGS) entry which is preliminary data.</text>
</comment>
<keyword evidence="1" id="KW-1133">Transmembrane helix</keyword>
<dbReference type="EMBL" id="LIHL02000013">
    <property type="protein sequence ID" value="KAF5450724.1"/>
    <property type="molecule type" value="Genomic_DNA"/>
</dbReference>
<proteinExistence type="predicted"/>
<accession>A0A833U0V9</accession>
<keyword evidence="1" id="KW-0812">Transmembrane</keyword>
<evidence type="ECO:0000313" key="3">
    <source>
        <dbReference type="Proteomes" id="UP000619265"/>
    </source>
</evidence>
<reference evidence="2" key="2">
    <citation type="submission" date="2020-03" db="EMBL/GenBank/DDBJ databases">
        <title>Walnut 2.0.</title>
        <authorList>
            <person name="Marrano A."/>
            <person name="Britton M."/>
            <person name="Zimin A.V."/>
            <person name="Zaini P.A."/>
            <person name="Workman R."/>
            <person name="Puiu D."/>
            <person name="Bianco L."/>
            <person name="Allen B.J."/>
            <person name="Troggio M."/>
            <person name="Leslie C.A."/>
            <person name="Timp W."/>
            <person name="Dendekar A."/>
            <person name="Salzberg S.L."/>
            <person name="Neale D.B."/>
        </authorList>
    </citation>
    <scope>NUCLEOTIDE SEQUENCE</scope>
    <source>
        <tissue evidence="2">Leaves</tissue>
    </source>
</reference>
<dbReference type="AlphaFoldDB" id="A0A833U0V9"/>
<dbReference type="Gramene" id="Jr13_26300_p1">
    <property type="protein sequence ID" value="cds.Jr13_26300_p1"/>
    <property type="gene ID" value="Jr13_26300"/>
</dbReference>
<organism evidence="2 3">
    <name type="scientific">Juglans regia</name>
    <name type="common">English walnut</name>
    <dbReference type="NCBI Taxonomy" id="51240"/>
    <lineage>
        <taxon>Eukaryota</taxon>
        <taxon>Viridiplantae</taxon>
        <taxon>Streptophyta</taxon>
        <taxon>Embryophyta</taxon>
        <taxon>Tracheophyta</taxon>
        <taxon>Spermatophyta</taxon>
        <taxon>Magnoliopsida</taxon>
        <taxon>eudicotyledons</taxon>
        <taxon>Gunneridae</taxon>
        <taxon>Pentapetalae</taxon>
        <taxon>rosids</taxon>
        <taxon>fabids</taxon>
        <taxon>Fagales</taxon>
        <taxon>Juglandaceae</taxon>
        <taxon>Juglans</taxon>
    </lineage>
</organism>
<gene>
    <name evidence="2" type="ORF">F2P56_031049</name>
</gene>
<dbReference type="Proteomes" id="UP000619265">
    <property type="component" value="Unassembled WGS sequence"/>
</dbReference>
<sequence length="113" mass="13254">MTGHRTLLYQMEMTLPQVMMYQVEENMMLKSVPYSLHLLKYLAFRFARDILEQACFIDSFPLKDITATTKRRIFLEAYSSKGVFLCLFGVFPSYLYGYLCIKFSNPNYKESGV</sequence>
<reference evidence="2" key="1">
    <citation type="submission" date="2015-10" db="EMBL/GenBank/DDBJ databases">
        <authorList>
            <person name="Martinez-Garcia P.J."/>
            <person name="Crepeau M.W."/>
            <person name="Puiu D."/>
            <person name="Gonzalez-Ibeas D."/>
            <person name="Whalen J."/>
            <person name="Stevens K."/>
            <person name="Paul R."/>
            <person name="Butterfield T."/>
            <person name="Britton M."/>
            <person name="Reagan R."/>
            <person name="Chakraborty S."/>
            <person name="Walawage S.L."/>
            <person name="Vasquez-Gross H.A."/>
            <person name="Cardeno C."/>
            <person name="Famula R."/>
            <person name="Pratt K."/>
            <person name="Kuruganti S."/>
            <person name="Aradhya M.K."/>
            <person name="Leslie C.A."/>
            <person name="Dandekar A.M."/>
            <person name="Salzberg S.L."/>
            <person name="Wegrzyn J.L."/>
            <person name="Langley C.H."/>
            <person name="Neale D.B."/>
        </authorList>
    </citation>
    <scope>NUCLEOTIDE SEQUENCE</scope>
    <source>
        <tissue evidence="2">Leaves</tissue>
    </source>
</reference>
<protein>
    <submittedName>
        <fullName evidence="2">Uncharacterized protein</fullName>
    </submittedName>
</protein>
<name>A0A833U0V9_JUGRE</name>
<feature type="transmembrane region" description="Helical" evidence="1">
    <location>
        <begin position="82"/>
        <end position="101"/>
    </location>
</feature>
<evidence type="ECO:0000256" key="1">
    <source>
        <dbReference type="SAM" id="Phobius"/>
    </source>
</evidence>
<keyword evidence="1" id="KW-0472">Membrane</keyword>